<dbReference type="AlphaFoldDB" id="A0A8H4REP5"/>
<comment type="caution">
    <text evidence="2">The sequence shown here is derived from an EMBL/GenBank/DDBJ whole genome shotgun (WGS) entry which is preliminary data.</text>
</comment>
<evidence type="ECO:0000313" key="2">
    <source>
        <dbReference type="EMBL" id="KAF4627261.1"/>
    </source>
</evidence>
<proteinExistence type="predicted"/>
<reference evidence="2 3" key="1">
    <citation type="submission" date="2020-03" db="EMBL/GenBank/DDBJ databases">
        <title>Draft Genome Sequence of Cudoniella acicularis.</title>
        <authorList>
            <person name="Buettner E."/>
            <person name="Kellner H."/>
        </authorList>
    </citation>
    <scope>NUCLEOTIDE SEQUENCE [LARGE SCALE GENOMIC DNA]</scope>
    <source>
        <strain evidence="2 3">DSM 108380</strain>
    </source>
</reference>
<accession>A0A8H4REP5</accession>
<organism evidence="2 3">
    <name type="scientific">Cudoniella acicularis</name>
    <dbReference type="NCBI Taxonomy" id="354080"/>
    <lineage>
        <taxon>Eukaryota</taxon>
        <taxon>Fungi</taxon>
        <taxon>Dikarya</taxon>
        <taxon>Ascomycota</taxon>
        <taxon>Pezizomycotina</taxon>
        <taxon>Leotiomycetes</taxon>
        <taxon>Helotiales</taxon>
        <taxon>Tricladiaceae</taxon>
        <taxon>Cudoniella</taxon>
    </lineage>
</organism>
<dbReference type="Proteomes" id="UP000566819">
    <property type="component" value="Unassembled WGS sequence"/>
</dbReference>
<evidence type="ECO:0000256" key="1">
    <source>
        <dbReference type="SAM" id="MobiDB-lite"/>
    </source>
</evidence>
<dbReference type="EMBL" id="JAAMPI010001000">
    <property type="protein sequence ID" value="KAF4627261.1"/>
    <property type="molecule type" value="Genomic_DNA"/>
</dbReference>
<keyword evidence="3" id="KW-1185">Reference proteome</keyword>
<feature type="region of interest" description="Disordered" evidence="1">
    <location>
        <begin position="133"/>
        <end position="159"/>
    </location>
</feature>
<sequence>MVLEIDKAFVTRPNLRSSCNTNQWIRKRNGLPLRRTAPLSTGPISIYKPLGNGVLPSPFILHRSLALLCLQRYYQSFSLQPEHRISNILLEVCKVTDANMPHKWAIVSSALGHEHLYLDVAFSFHDTPKGRAQGSSPMLAIEHSDPTATLSSDNKLGDE</sequence>
<protein>
    <submittedName>
        <fullName evidence="2">Uncharacterized protein</fullName>
    </submittedName>
</protein>
<evidence type="ECO:0000313" key="3">
    <source>
        <dbReference type="Proteomes" id="UP000566819"/>
    </source>
</evidence>
<feature type="compositionally biased region" description="Polar residues" evidence="1">
    <location>
        <begin position="146"/>
        <end position="159"/>
    </location>
</feature>
<name>A0A8H4REP5_9HELO</name>
<gene>
    <name evidence="2" type="ORF">G7Y89_g10899</name>
</gene>